<dbReference type="OrthoDB" id="9809318at2"/>
<feature type="domain" description="Response regulatory" evidence="2">
    <location>
        <begin position="2"/>
        <end position="116"/>
    </location>
</feature>
<evidence type="ECO:0000259" key="2">
    <source>
        <dbReference type="PROSITE" id="PS50110"/>
    </source>
</evidence>
<dbReference type="PROSITE" id="PS50110">
    <property type="entry name" value="RESPONSE_REGULATORY"/>
    <property type="match status" value="1"/>
</dbReference>
<protein>
    <submittedName>
        <fullName evidence="4">Response regulator receiver</fullName>
    </submittedName>
</protein>
<dbReference type="AlphaFoldDB" id="E6W190"/>
<organism evidence="4 5">
    <name type="scientific">Desulfurispirillum indicum (strain ATCC BAA-1389 / DSM 22839 / S5)</name>
    <dbReference type="NCBI Taxonomy" id="653733"/>
    <lineage>
        <taxon>Bacteria</taxon>
        <taxon>Pseudomonadati</taxon>
        <taxon>Chrysiogenota</taxon>
        <taxon>Chrysiogenia</taxon>
        <taxon>Chrysiogenales</taxon>
        <taxon>Chrysiogenaceae</taxon>
        <taxon>Desulfurispirillum</taxon>
    </lineage>
</organism>
<dbReference type="GO" id="GO:0000156">
    <property type="term" value="F:phosphorelay response regulator activity"/>
    <property type="evidence" value="ECO:0007669"/>
    <property type="project" value="InterPro"/>
</dbReference>
<keyword evidence="1" id="KW-0597">Phosphoprotein</keyword>
<dbReference type="SUPFAM" id="SSF52172">
    <property type="entry name" value="CheY-like"/>
    <property type="match status" value="1"/>
</dbReference>
<dbReference type="RefSeq" id="WP_013506390.1">
    <property type="nucleotide sequence ID" value="NC_014836.1"/>
</dbReference>
<dbReference type="GO" id="GO:0003677">
    <property type="term" value="F:DNA binding"/>
    <property type="evidence" value="ECO:0007669"/>
    <property type="project" value="InterPro"/>
</dbReference>
<dbReference type="PROSITE" id="PS50930">
    <property type="entry name" value="HTH_LYTTR"/>
    <property type="match status" value="1"/>
</dbReference>
<dbReference type="InterPro" id="IPR001789">
    <property type="entry name" value="Sig_transdc_resp-reg_receiver"/>
</dbReference>
<dbReference type="InterPro" id="IPR011006">
    <property type="entry name" value="CheY-like_superfamily"/>
</dbReference>
<dbReference type="KEGG" id="din:Selin_1782"/>
<feature type="modified residue" description="4-aspartylphosphate" evidence="1">
    <location>
        <position position="53"/>
    </location>
</feature>
<keyword evidence="5" id="KW-1185">Reference proteome</keyword>
<name>E6W190_DESIS</name>
<accession>E6W190</accession>
<dbReference type="InterPro" id="IPR046947">
    <property type="entry name" value="LytR-like"/>
</dbReference>
<dbReference type="STRING" id="653733.Selin_1782"/>
<dbReference type="Gene3D" id="2.40.50.1020">
    <property type="entry name" value="LytTr DNA-binding domain"/>
    <property type="match status" value="1"/>
</dbReference>
<evidence type="ECO:0000313" key="5">
    <source>
        <dbReference type="Proteomes" id="UP000002572"/>
    </source>
</evidence>
<dbReference type="PANTHER" id="PTHR37299">
    <property type="entry name" value="TRANSCRIPTIONAL REGULATOR-RELATED"/>
    <property type="match status" value="1"/>
</dbReference>
<dbReference type="Pfam" id="PF00072">
    <property type="entry name" value="Response_reg"/>
    <property type="match status" value="1"/>
</dbReference>
<dbReference type="FunCoup" id="E6W190">
    <property type="interactions" value="78"/>
</dbReference>
<dbReference type="PANTHER" id="PTHR37299:SF1">
    <property type="entry name" value="STAGE 0 SPORULATION PROTEIN A HOMOLOG"/>
    <property type="match status" value="1"/>
</dbReference>
<evidence type="ECO:0000313" key="4">
    <source>
        <dbReference type="EMBL" id="ADU66510.1"/>
    </source>
</evidence>
<dbReference type="InParanoid" id="E6W190"/>
<dbReference type="InterPro" id="IPR007492">
    <property type="entry name" value="LytTR_DNA-bd_dom"/>
</dbReference>
<evidence type="ECO:0000259" key="3">
    <source>
        <dbReference type="PROSITE" id="PS50930"/>
    </source>
</evidence>
<dbReference type="SMART" id="SM00448">
    <property type="entry name" value="REC"/>
    <property type="match status" value="1"/>
</dbReference>
<dbReference type="Proteomes" id="UP000002572">
    <property type="component" value="Chromosome"/>
</dbReference>
<feature type="domain" description="HTH LytTR-type" evidence="3">
    <location>
        <begin position="144"/>
        <end position="250"/>
    </location>
</feature>
<dbReference type="EMBL" id="CP002432">
    <property type="protein sequence ID" value="ADU66510.1"/>
    <property type="molecule type" value="Genomic_DNA"/>
</dbReference>
<gene>
    <name evidence="4" type="ordered locus">Selin_1782</name>
</gene>
<dbReference type="SMART" id="SM00850">
    <property type="entry name" value="LytTR"/>
    <property type="match status" value="1"/>
</dbReference>
<proteinExistence type="predicted"/>
<dbReference type="Gene3D" id="3.40.50.2300">
    <property type="match status" value="1"/>
</dbReference>
<reference evidence="4 5" key="1">
    <citation type="submission" date="2010-12" db="EMBL/GenBank/DDBJ databases">
        <title>Complete sequence of Desulfurispirillum indicum S5.</title>
        <authorList>
            <consortium name="US DOE Joint Genome Institute"/>
            <person name="Lucas S."/>
            <person name="Copeland A."/>
            <person name="Lapidus A."/>
            <person name="Cheng J.-F."/>
            <person name="Goodwin L."/>
            <person name="Pitluck S."/>
            <person name="Chertkov O."/>
            <person name="Held B."/>
            <person name="Detter J.C."/>
            <person name="Han C."/>
            <person name="Tapia R."/>
            <person name="Land M."/>
            <person name="Hauser L."/>
            <person name="Kyrpides N."/>
            <person name="Ivanova N."/>
            <person name="Mikhailova N."/>
            <person name="Haggblom M."/>
            <person name="Rauschenbach I."/>
            <person name="Bini E."/>
            <person name="Woyke T."/>
        </authorList>
    </citation>
    <scope>NUCLEOTIDE SEQUENCE [LARGE SCALE GENOMIC DNA]</scope>
    <source>
        <strain evidence="5">ATCC BAA-1389 / DSM 22839 / S5</strain>
    </source>
</reference>
<sequence>MRVVIVEDEAPAVDELKYILRQAENVEVVADVQNGLKSLDVIKKLKPDVVFLDIELPDMNGFEVATELLEYAHRPLIIFCTAYDEYAIKAFEVNAVDYILKPYNDERILQALERAKGRLEEKKIYHEQLRSAMSELTGNRIRKIVVESRGKLKVIDQEEIYWIGASVGKTEFHTHEEMYYSNHTLQNLEKILDDKLFLRIHRSHIINLNRVRELIPWFSGSFQVGMDDKAKTNLAVGRDKVKILKNILNY</sequence>
<dbReference type="HOGENOM" id="CLU_000445_14_1_0"/>
<dbReference type="eggNOG" id="COG3279">
    <property type="taxonomic scope" value="Bacteria"/>
</dbReference>
<dbReference type="Pfam" id="PF04397">
    <property type="entry name" value="LytTR"/>
    <property type="match status" value="1"/>
</dbReference>
<evidence type="ECO:0000256" key="1">
    <source>
        <dbReference type="PROSITE-ProRule" id="PRU00169"/>
    </source>
</evidence>